<sequence>MKLVVVTPEIQPIFRRTLRTLTFFDKSELIIISENQSKKYDNEEVIQQI</sequence>
<name>A0A7G5H6J4_9BACT</name>
<dbReference type="EMBL" id="CP059732">
    <property type="protein sequence ID" value="QMW06736.1"/>
    <property type="molecule type" value="Genomic_DNA"/>
</dbReference>
<dbReference type="AlphaFoldDB" id="A0A7G5H6J4"/>
<reference evidence="1 2" key="1">
    <citation type="submission" date="2020-07" db="EMBL/GenBank/DDBJ databases">
        <title>Spirosoma foliorum sp. nov., isolated from the leaves on the Nejang mountain Korea, Republic of.</title>
        <authorList>
            <person name="Ho H."/>
            <person name="Lee Y.-J."/>
            <person name="Nurcahyanto D.-A."/>
            <person name="Kim S.-G."/>
        </authorList>
    </citation>
    <scope>NUCLEOTIDE SEQUENCE [LARGE SCALE GENOMIC DNA]</scope>
    <source>
        <strain evidence="1 2">PL0136</strain>
    </source>
</reference>
<evidence type="ECO:0000313" key="1">
    <source>
        <dbReference type="EMBL" id="QMW06736.1"/>
    </source>
</evidence>
<organism evidence="1 2">
    <name type="scientific">Spirosoma foliorum</name>
    <dbReference type="NCBI Taxonomy" id="2710596"/>
    <lineage>
        <taxon>Bacteria</taxon>
        <taxon>Pseudomonadati</taxon>
        <taxon>Bacteroidota</taxon>
        <taxon>Cytophagia</taxon>
        <taxon>Cytophagales</taxon>
        <taxon>Cytophagaceae</taxon>
        <taxon>Spirosoma</taxon>
    </lineage>
</organism>
<accession>A0A7G5H6J4</accession>
<protein>
    <submittedName>
        <fullName evidence="1">Uncharacterized protein</fullName>
    </submittedName>
</protein>
<keyword evidence="2" id="KW-1185">Reference proteome</keyword>
<dbReference type="KEGG" id="sfol:H3H32_18505"/>
<dbReference type="RefSeq" id="WP_182464129.1">
    <property type="nucleotide sequence ID" value="NZ_CP059732.1"/>
</dbReference>
<dbReference type="Proteomes" id="UP000515369">
    <property type="component" value="Chromosome"/>
</dbReference>
<evidence type="ECO:0000313" key="2">
    <source>
        <dbReference type="Proteomes" id="UP000515369"/>
    </source>
</evidence>
<proteinExistence type="predicted"/>
<gene>
    <name evidence="1" type="ORF">H3H32_18505</name>
</gene>